<dbReference type="PROSITE" id="PS51257">
    <property type="entry name" value="PROKAR_LIPOPROTEIN"/>
    <property type="match status" value="1"/>
</dbReference>
<dbReference type="AlphaFoldDB" id="A0A7W8AEQ4"/>
<organism evidence="2 3">
    <name type="scientific">Nonomuraea endophytica</name>
    <dbReference type="NCBI Taxonomy" id="714136"/>
    <lineage>
        <taxon>Bacteria</taxon>
        <taxon>Bacillati</taxon>
        <taxon>Actinomycetota</taxon>
        <taxon>Actinomycetes</taxon>
        <taxon>Streptosporangiales</taxon>
        <taxon>Streptosporangiaceae</taxon>
        <taxon>Nonomuraea</taxon>
    </lineage>
</organism>
<feature type="chain" id="PRO_5030903377" evidence="1">
    <location>
        <begin position="29"/>
        <end position="346"/>
    </location>
</feature>
<gene>
    <name evidence="2" type="ORF">HNR40_009211</name>
</gene>
<dbReference type="RefSeq" id="WP_184973051.1">
    <property type="nucleotide sequence ID" value="NZ_JACHIN010000018.1"/>
</dbReference>
<evidence type="ECO:0000313" key="3">
    <source>
        <dbReference type="Proteomes" id="UP000568380"/>
    </source>
</evidence>
<name>A0A7W8AEQ4_9ACTN</name>
<dbReference type="Proteomes" id="UP000568380">
    <property type="component" value="Unassembled WGS sequence"/>
</dbReference>
<evidence type="ECO:0000256" key="1">
    <source>
        <dbReference type="SAM" id="SignalP"/>
    </source>
</evidence>
<comment type="caution">
    <text evidence="2">The sequence shown here is derived from an EMBL/GenBank/DDBJ whole genome shotgun (WGS) entry which is preliminary data.</text>
</comment>
<dbReference type="EMBL" id="JACHIN010000018">
    <property type="protein sequence ID" value="MBB5083706.1"/>
    <property type="molecule type" value="Genomic_DNA"/>
</dbReference>
<accession>A0A7W8AEQ4</accession>
<reference evidence="2 3" key="1">
    <citation type="submission" date="2020-08" db="EMBL/GenBank/DDBJ databases">
        <title>Genomic Encyclopedia of Type Strains, Phase IV (KMG-IV): sequencing the most valuable type-strain genomes for metagenomic binning, comparative biology and taxonomic classification.</title>
        <authorList>
            <person name="Goeker M."/>
        </authorList>
    </citation>
    <scope>NUCLEOTIDE SEQUENCE [LARGE SCALE GENOMIC DNA]</scope>
    <source>
        <strain evidence="2 3">DSM 45385</strain>
    </source>
</reference>
<sequence>MPGEPRGTVRSFASIVLLVLTIAGCASARPAASPSAGVSAEQMVRLLQLQLPPGKFSGRQGRGLSAGPGPAPSAQVFFEAGGSTAKVAVKLNRWPVPVPLQYAQCPDTAYHPHSRCGQTFLPGGARLVLDRSPSDEDDPAGGVLLSALLTYRDGRQVFVSEAGRRALPLTHEHLAAVATSPVWHPVLAAMPAPPALPRTGSVARLTAPRITRIVERLLPEGVRAGQPGGADGFGHLAVDDGHGKSLVAVNVQQWKPGDAAMTQVFQKAVTLPGGTRVSTRQGPAPRGGPGTIEWTVDTLGADGLRVVISAINAAAYRLPAGRGTPALSLDQLRRIALDPAWRQAIG</sequence>
<protein>
    <submittedName>
        <fullName evidence="2">Uncharacterized protein</fullName>
    </submittedName>
</protein>
<keyword evidence="3" id="KW-1185">Reference proteome</keyword>
<feature type="signal peptide" evidence="1">
    <location>
        <begin position="1"/>
        <end position="28"/>
    </location>
</feature>
<proteinExistence type="predicted"/>
<keyword evidence="1" id="KW-0732">Signal</keyword>
<evidence type="ECO:0000313" key="2">
    <source>
        <dbReference type="EMBL" id="MBB5083706.1"/>
    </source>
</evidence>